<accession>A0A4Q0AID3</accession>
<dbReference type="GO" id="GO:0003746">
    <property type="term" value="F:translation elongation factor activity"/>
    <property type="evidence" value="ECO:0007669"/>
    <property type="project" value="UniProtKB-UniRule"/>
</dbReference>
<dbReference type="NCBIfam" id="TIGR00484">
    <property type="entry name" value="EF-G"/>
    <property type="match status" value="1"/>
</dbReference>
<keyword evidence="2 6" id="KW-0547">Nucleotide-binding</keyword>
<feature type="domain" description="Tr-type G" evidence="8">
    <location>
        <begin position="9"/>
        <end position="288"/>
    </location>
</feature>
<keyword evidence="5 6" id="KW-0342">GTP-binding</keyword>
<dbReference type="PANTHER" id="PTHR43261:SF1">
    <property type="entry name" value="RIBOSOME-RELEASING FACTOR 2, MITOCHONDRIAL"/>
    <property type="match status" value="1"/>
</dbReference>
<dbReference type="SMART" id="SM00838">
    <property type="entry name" value="EFG_C"/>
    <property type="match status" value="1"/>
</dbReference>
<evidence type="ECO:0000256" key="3">
    <source>
        <dbReference type="ARBA" id="ARBA00022768"/>
    </source>
</evidence>
<comment type="subcellular location">
    <subcellularLocation>
        <location evidence="6">Cytoplasm</location>
    </subcellularLocation>
</comment>
<dbReference type="FunFam" id="3.30.230.10:FF:000003">
    <property type="entry name" value="Elongation factor G"/>
    <property type="match status" value="1"/>
</dbReference>
<dbReference type="Pfam" id="PF03764">
    <property type="entry name" value="EFG_IV"/>
    <property type="match status" value="1"/>
</dbReference>
<feature type="binding site" evidence="6">
    <location>
        <begin position="86"/>
        <end position="90"/>
    </location>
    <ligand>
        <name>GTP</name>
        <dbReference type="ChEBI" id="CHEBI:37565"/>
    </ligand>
</feature>
<gene>
    <name evidence="6 9" type="primary">fusA</name>
    <name evidence="9" type="ORF">EOT05_03625</name>
</gene>
<dbReference type="InterPro" id="IPR041095">
    <property type="entry name" value="EFG_II"/>
</dbReference>
<keyword evidence="4 6" id="KW-0648">Protein biosynthesis</keyword>
<dbReference type="Gene3D" id="3.30.70.240">
    <property type="match status" value="1"/>
</dbReference>
<dbReference type="AlphaFoldDB" id="A0A4Q0AID3"/>
<dbReference type="GO" id="GO:0005525">
    <property type="term" value="F:GTP binding"/>
    <property type="evidence" value="ECO:0007669"/>
    <property type="project" value="UniProtKB-UniRule"/>
</dbReference>
<dbReference type="CDD" id="cd01886">
    <property type="entry name" value="EF-G"/>
    <property type="match status" value="1"/>
</dbReference>
<protein>
    <recommendedName>
        <fullName evidence="6 7">Elongation factor G</fullName>
        <shortName evidence="6">EF-G</shortName>
    </recommendedName>
</protein>
<evidence type="ECO:0000256" key="5">
    <source>
        <dbReference type="ARBA" id="ARBA00023134"/>
    </source>
</evidence>
<dbReference type="InterPro" id="IPR035649">
    <property type="entry name" value="EFG_V"/>
</dbReference>
<comment type="similarity">
    <text evidence="1 6">Belongs to the TRAFAC class translation factor GTPase superfamily. Classic translation factor GTPase family. EF-G/EF-2 subfamily.</text>
</comment>
<dbReference type="InterPro" id="IPR035647">
    <property type="entry name" value="EFG_III/V"/>
</dbReference>
<dbReference type="NCBIfam" id="TIGR00231">
    <property type="entry name" value="small_GTP"/>
    <property type="match status" value="1"/>
</dbReference>
<keyword evidence="10" id="KW-1185">Reference proteome</keyword>
<dbReference type="PRINTS" id="PR00315">
    <property type="entry name" value="ELONGATNFCT"/>
</dbReference>
<dbReference type="InterPro" id="IPR009000">
    <property type="entry name" value="Transl_B-barrel_sf"/>
</dbReference>
<dbReference type="EMBL" id="SCKX01000001">
    <property type="protein sequence ID" value="RWZ78810.1"/>
    <property type="molecule type" value="Genomic_DNA"/>
</dbReference>
<dbReference type="SMART" id="SM00889">
    <property type="entry name" value="EFG_IV"/>
    <property type="match status" value="1"/>
</dbReference>
<organism evidence="9 10">
    <name type="scientific">Candidatus Microsaccharimonas sossegonensis</name>
    <dbReference type="NCBI Taxonomy" id="2506948"/>
    <lineage>
        <taxon>Bacteria</taxon>
        <taxon>Candidatus Saccharimonadota</taxon>
        <taxon>Candidatus Saccharimonadia</taxon>
        <taxon>Candidatus Saccharimonadales</taxon>
        <taxon>Candidatus Saccharimonadaceae</taxon>
        <taxon>Candidatus Microsaccharimonas</taxon>
    </lineage>
</organism>
<dbReference type="Proteomes" id="UP000289257">
    <property type="component" value="Unassembled WGS sequence"/>
</dbReference>
<dbReference type="CDD" id="cd01434">
    <property type="entry name" value="EFG_mtEFG1_IV"/>
    <property type="match status" value="1"/>
</dbReference>
<dbReference type="SUPFAM" id="SSF54211">
    <property type="entry name" value="Ribosomal protein S5 domain 2-like"/>
    <property type="match status" value="1"/>
</dbReference>
<evidence type="ECO:0000256" key="1">
    <source>
        <dbReference type="ARBA" id="ARBA00005870"/>
    </source>
</evidence>
<dbReference type="InterPro" id="IPR014721">
    <property type="entry name" value="Ribsml_uS5_D2-typ_fold_subgr"/>
</dbReference>
<comment type="caution">
    <text evidence="9">The sequence shown here is derived from an EMBL/GenBank/DDBJ whole genome shotgun (WGS) entry which is preliminary data.</text>
</comment>
<dbReference type="InterPro" id="IPR009022">
    <property type="entry name" value="EFG_III"/>
</dbReference>
<dbReference type="NCBIfam" id="NF009381">
    <property type="entry name" value="PRK12740.1-5"/>
    <property type="match status" value="1"/>
</dbReference>
<evidence type="ECO:0000256" key="6">
    <source>
        <dbReference type="HAMAP-Rule" id="MF_00054"/>
    </source>
</evidence>
<dbReference type="SUPFAM" id="SSF52540">
    <property type="entry name" value="P-loop containing nucleoside triphosphate hydrolases"/>
    <property type="match status" value="1"/>
</dbReference>
<dbReference type="CDD" id="cd03713">
    <property type="entry name" value="EFG_mtEFG_C"/>
    <property type="match status" value="1"/>
</dbReference>
<dbReference type="Gene3D" id="2.40.30.10">
    <property type="entry name" value="Translation factors"/>
    <property type="match status" value="1"/>
</dbReference>
<dbReference type="InterPro" id="IPR020568">
    <property type="entry name" value="Ribosomal_Su5_D2-typ_SF"/>
</dbReference>
<dbReference type="Pfam" id="PF00009">
    <property type="entry name" value="GTP_EFTU"/>
    <property type="match status" value="1"/>
</dbReference>
<dbReference type="Pfam" id="PF22042">
    <property type="entry name" value="EF-G_D2"/>
    <property type="match status" value="1"/>
</dbReference>
<dbReference type="FunFam" id="3.30.70.240:FF:000001">
    <property type="entry name" value="Elongation factor G"/>
    <property type="match status" value="1"/>
</dbReference>
<dbReference type="PANTHER" id="PTHR43261">
    <property type="entry name" value="TRANSLATION ELONGATION FACTOR G-RELATED"/>
    <property type="match status" value="1"/>
</dbReference>
<dbReference type="SUPFAM" id="SSF54980">
    <property type="entry name" value="EF-G C-terminal domain-like"/>
    <property type="match status" value="2"/>
</dbReference>
<dbReference type="InterPro" id="IPR053905">
    <property type="entry name" value="EF-G-like_DII"/>
</dbReference>
<evidence type="ECO:0000259" key="8">
    <source>
        <dbReference type="PROSITE" id="PS51722"/>
    </source>
</evidence>
<dbReference type="CDD" id="cd04088">
    <property type="entry name" value="EFG_mtEFG_II"/>
    <property type="match status" value="1"/>
</dbReference>
<dbReference type="FunFam" id="3.30.70.870:FF:000001">
    <property type="entry name" value="Elongation factor G"/>
    <property type="match status" value="1"/>
</dbReference>
<dbReference type="InterPro" id="IPR027417">
    <property type="entry name" value="P-loop_NTPase"/>
</dbReference>
<sequence>MAQKTVQLQNFRNVGIIAHIDAGKTTTTEGILYRTGINHKIGVVKGTGSEDGTTTDWMAQEKERGITITSAAVTAQWKGHTINIIDTPGHIDFTVEVERSLRVLDGAVTIFDGKMGVEAQSETVWRQANKYGVPRICFINKINQIGGDFYKSLETIHLRLSKHALPVHLPIGFEKDINGVVDLIDMKAYTYKDYADHELVVGEIPADMLEKAKNARSLLVEAAVEAEDELFERYLNEGEASITIDELKRALRQRVLAGDFFLVTGGDGRGVIVEKVLDLINDYLPSPLDKGAVQATDPKTGDVVERNPADDAPLSALAFKIATDPFVGRLIFVRVYSGTLTAGSYVLNTTTGDKERIGRVVRMHADKREDIDMIGAGDIAAVVGLKGTFTGHTLADPTKPVLLESIEFPDPPVSIAVESKTKADQEKMGVALQRLAEEDPTFRIHTDEETGQTIMSGMGELHLEILVDRMKREFNVEANVGEPQVAFRETIRGMAEAQGKHAKQSGGRGQYGDVWIRFEPTENGTGFEFIDAIKGGVVPKEYIKPVEKGVHDTLDGGVLAGYPMIGVKATLYDGSYHDVDSSELAFNLAGVLAVKAGIPKTKPVILEPVMKVEVSTPEDFMGDIIGDLNSRRGRIDAMEDIPGGAKLVRAFVPLSNLFGYTNDIRSMSQGRAASTMELSQYEEVPPNVQQEIIAKRTAK</sequence>
<dbReference type="InterPro" id="IPR047872">
    <property type="entry name" value="EFG_IV"/>
</dbReference>
<dbReference type="GO" id="GO:0032790">
    <property type="term" value="P:ribosome disassembly"/>
    <property type="evidence" value="ECO:0007669"/>
    <property type="project" value="TreeGrafter"/>
</dbReference>
<dbReference type="SUPFAM" id="SSF50447">
    <property type="entry name" value="Translation proteins"/>
    <property type="match status" value="1"/>
</dbReference>
<keyword evidence="6" id="KW-0963">Cytoplasm</keyword>
<dbReference type="Pfam" id="PF00679">
    <property type="entry name" value="EFG_C"/>
    <property type="match status" value="1"/>
</dbReference>
<dbReference type="Gene3D" id="3.30.230.10">
    <property type="match status" value="1"/>
</dbReference>
<reference evidence="9" key="1">
    <citation type="submission" date="2019-01" db="EMBL/GenBank/DDBJ databases">
        <title>Genomic signatures and co-occurrence patterns of the ultra-small Saccharimodia (Patescibacteria phylum) suggest a symbiotic lifestyle.</title>
        <authorList>
            <person name="Lemos L."/>
            <person name="Medeiros J."/>
            <person name="Andreote F."/>
            <person name="Fernandes G."/>
            <person name="Varani A."/>
            <person name="Oliveira G."/>
            <person name="Pylro V."/>
        </authorList>
    </citation>
    <scope>NUCLEOTIDE SEQUENCE [LARGE SCALE GENOMIC DNA]</scope>
    <source>
        <strain evidence="9">AMD02</strain>
    </source>
</reference>
<dbReference type="GO" id="GO:0005737">
    <property type="term" value="C:cytoplasm"/>
    <property type="evidence" value="ECO:0007669"/>
    <property type="project" value="UniProtKB-SubCell"/>
</dbReference>
<dbReference type="InterPro" id="IPR000795">
    <property type="entry name" value="T_Tr_GTP-bd_dom"/>
</dbReference>
<comment type="function">
    <text evidence="6">Catalyzes the GTP-dependent ribosomal translocation step during translation elongation. During this step, the ribosome changes from the pre-translocational (PRE) to the post-translocational (POST) state as the newly formed A-site-bound peptidyl-tRNA and P-site-bound deacylated tRNA move to the P and E sites, respectively. Catalyzes the coordinated movement of the two tRNA molecules, the mRNA and conformational changes in the ribosome.</text>
</comment>
<dbReference type="InterPro" id="IPR000640">
    <property type="entry name" value="EFG_V-like"/>
</dbReference>
<dbReference type="InterPro" id="IPR004540">
    <property type="entry name" value="Transl_elong_EFG/EF2"/>
</dbReference>
<dbReference type="GO" id="GO:0003924">
    <property type="term" value="F:GTPase activity"/>
    <property type="evidence" value="ECO:0007669"/>
    <property type="project" value="InterPro"/>
</dbReference>
<dbReference type="HAMAP" id="MF_00054_B">
    <property type="entry name" value="EF_G_EF_2_B"/>
    <property type="match status" value="1"/>
</dbReference>
<proteinExistence type="inferred from homology"/>
<name>A0A4Q0AID3_9BACT</name>
<dbReference type="CDD" id="cd16262">
    <property type="entry name" value="EFG_III"/>
    <property type="match status" value="1"/>
</dbReference>
<evidence type="ECO:0000256" key="7">
    <source>
        <dbReference type="NCBIfam" id="TIGR00484"/>
    </source>
</evidence>
<dbReference type="InterPro" id="IPR005225">
    <property type="entry name" value="Small_GTP-bd"/>
</dbReference>
<dbReference type="Gene3D" id="3.40.50.300">
    <property type="entry name" value="P-loop containing nucleotide triphosphate hydrolases"/>
    <property type="match status" value="1"/>
</dbReference>
<dbReference type="Pfam" id="PF14492">
    <property type="entry name" value="EFG_III"/>
    <property type="match status" value="1"/>
</dbReference>
<dbReference type="FunFam" id="3.40.50.300:FF:000029">
    <property type="entry name" value="Elongation factor G"/>
    <property type="match status" value="1"/>
</dbReference>
<evidence type="ECO:0000313" key="10">
    <source>
        <dbReference type="Proteomes" id="UP000289257"/>
    </source>
</evidence>
<comment type="caution">
    <text evidence="6">Lacks conserved residue(s) required for the propagation of feature annotation.</text>
</comment>
<keyword evidence="3 6" id="KW-0251">Elongation factor</keyword>
<dbReference type="InterPro" id="IPR031157">
    <property type="entry name" value="G_TR_CS"/>
</dbReference>
<dbReference type="PROSITE" id="PS00301">
    <property type="entry name" value="G_TR_1"/>
    <property type="match status" value="1"/>
</dbReference>
<evidence type="ECO:0000256" key="2">
    <source>
        <dbReference type="ARBA" id="ARBA00022741"/>
    </source>
</evidence>
<dbReference type="Gene3D" id="3.30.70.870">
    <property type="entry name" value="Elongation Factor G (Translational Gtpase), domain 3"/>
    <property type="match status" value="1"/>
</dbReference>
<dbReference type="FunFam" id="2.40.30.10:FF:000006">
    <property type="entry name" value="Elongation factor G"/>
    <property type="match status" value="1"/>
</dbReference>
<dbReference type="PROSITE" id="PS51722">
    <property type="entry name" value="G_TR_2"/>
    <property type="match status" value="1"/>
</dbReference>
<evidence type="ECO:0000256" key="4">
    <source>
        <dbReference type="ARBA" id="ARBA00022917"/>
    </source>
</evidence>
<dbReference type="InterPro" id="IPR005517">
    <property type="entry name" value="Transl_elong_EFG/EF2_IV"/>
</dbReference>
<feature type="binding site" evidence="6">
    <location>
        <begin position="18"/>
        <end position="25"/>
    </location>
    <ligand>
        <name>GTP</name>
        <dbReference type="ChEBI" id="CHEBI:37565"/>
    </ligand>
</feature>
<evidence type="ECO:0000313" key="9">
    <source>
        <dbReference type="EMBL" id="RWZ78810.1"/>
    </source>
</evidence>